<feature type="transmembrane region" description="Helical" evidence="1">
    <location>
        <begin position="414"/>
        <end position="435"/>
    </location>
</feature>
<sequence length="438" mass="48963">MLLEKGADVTASDNTYKRPVGIDIFFGMEDILRIKMYTCTLNVPPLSLTYSILWSIEDRPTIKWGKTALDHAEQKGHSATATILRIHSGPLEEDQYFIPCVLETCAVDVLEKMRGQFSESCDPLVLSWEDNVIPQGMYPALVVSLLKEGFKMLDGQIPYRNAIKLQSTDLGVNILLVDTIQWLEIHCAGPVHNACPELRVLVHGSIQSVSSKFYYSSNTLEGTLCQTCGAGVCRRNKARTSITCTNGDCLPREIGPRQSCWFKPPATDSGASADEFLLNRSKIPVDRSNEVQMKPDTSDIFTDLLDKKPFKSDLLRLFKDSGVHSKIIGTALDVKVDDLSPFPQYTSDNLILVFQRWMDSDKGVTWRSILQVCEDYPDKLGKAKSDVERFLSSHSSDPAKSLFSTRFKAVPKSFVLIFIASLILLLFAIGLSFFIRID</sequence>
<dbReference type="InParanoid" id="A0A1X7T639"/>
<proteinExistence type="predicted"/>
<keyword evidence="1" id="KW-0472">Membrane</keyword>
<evidence type="ECO:0000256" key="1">
    <source>
        <dbReference type="SAM" id="Phobius"/>
    </source>
</evidence>
<name>A0A1X7T639_AMPQE</name>
<evidence type="ECO:0008006" key="3">
    <source>
        <dbReference type="Google" id="ProtNLM"/>
    </source>
</evidence>
<protein>
    <recommendedName>
        <fullName evidence="3">Death domain-containing protein</fullName>
    </recommendedName>
</protein>
<keyword evidence="1" id="KW-0812">Transmembrane</keyword>
<accession>A0A1X7T639</accession>
<evidence type="ECO:0000313" key="2">
    <source>
        <dbReference type="EnsemblMetazoa" id="Aqu2.1.09845_001"/>
    </source>
</evidence>
<organism evidence="2">
    <name type="scientific">Amphimedon queenslandica</name>
    <name type="common">Sponge</name>
    <dbReference type="NCBI Taxonomy" id="400682"/>
    <lineage>
        <taxon>Eukaryota</taxon>
        <taxon>Metazoa</taxon>
        <taxon>Porifera</taxon>
        <taxon>Demospongiae</taxon>
        <taxon>Heteroscleromorpha</taxon>
        <taxon>Haplosclerida</taxon>
        <taxon>Niphatidae</taxon>
        <taxon>Amphimedon</taxon>
    </lineage>
</organism>
<dbReference type="EnsemblMetazoa" id="Aqu2.1.09845_001">
    <property type="protein sequence ID" value="Aqu2.1.09845_001"/>
    <property type="gene ID" value="Aqu2.1.09845"/>
</dbReference>
<keyword evidence="1" id="KW-1133">Transmembrane helix</keyword>
<reference evidence="2" key="1">
    <citation type="submission" date="2017-05" db="UniProtKB">
        <authorList>
            <consortium name="EnsemblMetazoa"/>
        </authorList>
    </citation>
    <scope>IDENTIFICATION</scope>
</reference>
<dbReference type="AlphaFoldDB" id="A0A1X7T639"/>